<evidence type="ECO:0000313" key="5">
    <source>
        <dbReference type="Proteomes" id="UP000075883"/>
    </source>
</evidence>
<evidence type="ECO:0000256" key="3">
    <source>
        <dbReference type="SAM" id="MobiDB-lite"/>
    </source>
</evidence>
<dbReference type="Gene3D" id="1.20.890.10">
    <property type="entry name" value="cAMP-dependent protein kinase regulatory subunit, dimerization-anchoring domain"/>
    <property type="match status" value="1"/>
</dbReference>
<accession>A0A182LVY6</accession>
<feature type="region of interest" description="Disordered" evidence="3">
    <location>
        <begin position="572"/>
        <end position="593"/>
    </location>
</feature>
<evidence type="ECO:0000256" key="1">
    <source>
        <dbReference type="ARBA" id="ARBA00010849"/>
    </source>
</evidence>
<name>A0A182LVY6_9DIPT</name>
<dbReference type="InterPro" id="IPR007858">
    <property type="entry name" value="Dpy-30_motif"/>
</dbReference>
<keyword evidence="5" id="KW-1185">Reference proteome</keyword>
<reference evidence="4" key="2">
    <citation type="submission" date="2020-05" db="UniProtKB">
        <authorList>
            <consortium name="EnsemblMetazoa"/>
        </authorList>
    </citation>
    <scope>IDENTIFICATION</scope>
    <source>
        <strain evidence="4">A-37</strain>
    </source>
</reference>
<dbReference type="InterPro" id="IPR037856">
    <property type="entry name" value="Sdc1/DPY30"/>
</dbReference>
<proteinExistence type="inferred from homology"/>
<dbReference type="EnsemblMetazoa" id="ACUA003288-RA">
    <property type="protein sequence ID" value="ACUA003288-PA"/>
    <property type="gene ID" value="ACUA003288"/>
</dbReference>
<sequence length="684" mass="79599">MTTEANSQAQDVEQVLRDIALKNLQLRRLTDVLLVDSEFLHLCDKFDEVKRTIERANCNEIDRVSIDSETEDIIPLLELKIKILQRVRASCLQRITRYNDARKEDSPELQEKRFKELLETALKQLNRTHKHFRRSVLDIIWTVGDIYQLQEIESLLKKTDFLHGIVCKNHRNCLHVLPSTNLDHTIEVSCVRLQFAANSLVVLALVHFQELLDTMESEDSVHTIHAQLQDEIRRSLNDIQVNEEELASLRQKLFSSTDSLTAQRTIASEQREKHGLELEDHLRTIDLLELDRQEVEGRVARLIEEREAIQKQLDERRRLLQDGMREIVRLEHMIEQIERQISERTVKFQQEAQQLEQQRLNILNNDTLTSEERLRLLAECDAEMLQLRQSHSSNINLLEVQCDGLKRLSKSLATDVETFRDEVAQKHRDQLAELEKQKLLATTPSQIALIEAQIHHQQAEFDENLTMLNRAQTRPEFFFDEHGRYFINAAGERVYKRDSRASEYCQGPDGEWIKMSSALSLQSDVNGVYFMDKFGQKIYQQQNFIDTNGKYYIDEEGTRVYVETTTKPMLSASSEFPSPFQRTQPDPSVASSDTSISEFLLPSESMQELQERVAKDIAYIEKTVGVALRKGLAALTRTKPEDPIGYLADYLVLFQRNAVETKRRQQLLERLRLDESDCRVESRR</sequence>
<dbReference type="AlphaFoldDB" id="A0A182LVY6"/>
<evidence type="ECO:0000256" key="2">
    <source>
        <dbReference type="SAM" id="Coils"/>
    </source>
</evidence>
<keyword evidence="2" id="KW-0175">Coiled coil</keyword>
<evidence type="ECO:0000313" key="4">
    <source>
        <dbReference type="EnsemblMetazoa" id="ACUA003288-PA"/>
    </source>
</evidence>
<comment type="similarity">
    <text evidence="1">Belongs to the dpy-30 family.</text>
</comment>
<protein>
    <submittedName>
        <fullName evidence="4">Uncharacterized protein</fullName>
    </submittedName>
</protein>
<feature type="coiled-coil region" evidence="2">
    <location>
        <begin position="278"/>
        <end position="358"/>
    </location>
</feature>
<feature type="coiled-coil region" evidence="2">
    <location>
        <begin position="225"/>
        <end position="252"/>
    </location>
</feature>
<dbReference type="InterPro" id="IPR049630">
    <property type="entry name" value="DYDC-like_DD"/>
</dbReference>
<dbReference type="Proteomes" id="UP000075883">
    <property type="component" value="Unassembled WGS sequence"/>
</dbReference>
<dbReference type="CDD" id="cd22966">
    <property type="entry name" value="DD_DYDC-like"/>
    <property type="match status" value="1"/>
</dbReference>
<dbReference type="STRING" id="139723.A0A182LVY6"/>
<reference evidence="5" key="1">
    <citation type="submission" date="2013-09" db="EMBL/GenBank/DDBJ databases">
        <title>The Genome Sequence of Anopheles culicifacies species A.</title>
        <authorList>
            <consortium name="The Broad Institute Genomics Platform"/>
            <person name="Neafsey D.E."/>
            <person name="Besansky N."/>
            <person name="Howell P."/>
            <person name="Walton C."/>
            <person name="Young S.K."/>
            <person name="Zeng Q."/>
            <person name="Gargeya S."/>
            <person name="Fitzgerald M."/>
            <person name="Haas B."/>
            <person name="Abouelleil A."/>
            <person name="Allen A.W."/>
            <person name="Alvarado L."/>
            <person name="Arachchi H.M."/>
            <person name="Berlin A.M."/>
            <person name="Chapman S.B."/>
            <person name="Gainer-Dewar J."/>
            <person name="Goldberg J."/>
            <person name="Griggs A."/>
            <person name="Gujja S."/>
            <person name="Hansen M."/>
            <person name="Howarth C."/>
            <person name="Imamovic A."/>
            <person name="Ireland A."/>
            <person name="Larimer J."/>
            <person name="McCowan C."/>
            <person name="Murphy C."/>
            <person name="Pearson M."/>
            <person name="Poon T.W."/>
            <person name="Priest M."/>
            <person name="Roberts A."/>
            <person name="Saif S."/>
            <person name="Shea T."/>
            <person name="Sisk P."/>
            <person name="Sykes S."/>
            <person name="Wortman J."/>
            <person name="Nusbaum C."/>
            <person name="Birren B."/>
        </authorList>
    </citation>
    <scope>NUCLEOTIDE SEQUENCE [LARGE SCALE GENOMIC DNA]</scope>
    <source>
        <strain evidence="5">A-37</strain>
    </source>
</reference>
<dbReference type="VEuPathDB" id="VectorBase:ACUA003288"/>
<organism evidence="4 5">
    <name type="scientific">Anopheles culicifacies</name>
    <dbReference type="NCBI Taxonomy" id="139723"/>
    <lineage>
        <taxon>Eukaryota</taxon>
        <taxon>Metazoa</taxon>
        <taxon>Ecdysozoa</taxon>
        <taxon>Arthropoda</taxon>
        <taxon>Hexapoda</taxon>
        <taxon>Insecta</taxon>
        <taxon>Pterygota</taxon>
        <taxon>Neoptera</taxon>
        <taxon>Endopterygota</taxon>
        <taxon>Diptera</taxon>
        <taxon>Nematocera</taxon>
        <taxon>Culicoidea</taxon>
        <taxon>Culicidae</taxon>
        <taxon>Anophelinae</taxon>
        <taxon>Anopheles</taxon>
        <taxon>culicifacies species complex</taxon>
    </lineage>
</organism>
<dbReference type="GO" id="GO:0048188">
    <property type="term" value="C:Set1C/COMPASS complex"/>
    <property type="evidence" value="ECO:0007669"/>
    <property type="project" value="InterPro"/>
</dbReference>
<dbReference type="PANTHER" id="PTHR23356:SF16">
    <property type="entry name" value="DPY30 DOMAIN CONTAINING 2"/>
    <property type="match status" value="1"/>
</dbReference>
<dbReference type="Pfam" id="PF05186">
    <property type="entry name" value="Dpy-30"/>
    <property type="match status" value="1"/>
</dbReference>
<dbReference type="EMBL" id="AXCM01009303">
    <property type="status" value="NOT_ANNOTATED_CDS"/>
    <property type="molecule type" value="Genomic_DNA"/>
</dbReference>
<dbReference type="PANTHER" id="PTHR23356">
    <property type="entry name" value="DPY30-RELATED"/>
    <property type="match status" value="1"/>
</dbReference>